<dbReference type="NCBIfam" id="NF033218">
    <property type="entry name" value="anchor_AmaP"/>
    <property type="match status" value="1"/>
</dbReference>
<keyword evidence="1" id="KW-0812">Transmembrane</keyword>
<sequence>MVAVRGVVNRVLLGVVGLILLAVGGAVLVGGLDLPRRLGFTLPSWWPYAGRHDVLLGAHARTRYRGQGWWWPMVIGVLALLVAVALWWLLSQLHDRRLGQVVVDSGDDGRALVRGRALEQAIAADAEFLDGVGRAGVLLTRRRAAPAALMQVVLEAGAAPQAVVRGLDERVLDAARRSAGLAALPAEVRLRAERHRARRVE</sequence>
<evidence type="ECO:0000313" key="3">
    <source>
        <dbReference type="Proteomes" id="UP001057702"/>
    </source>
</evidence>
<accession>A0ABT1Q0F7</accession>
<evidence type="ECO:0000256" key="1">
    <source>
        <dbReference type="SAM" id="Phobius"/>
    </source>
</evidence>
<keyword evidence="1" id="KW-0472">Membrane</keyword>
<dbReference type="EMBL" id="JANFNG010000021">
    <property type="protein sequence ID" value="MCQ4083389.1"/>
    <property type="molecule type" value="Genomic_DNA"/>
</dbReference>
<proteinExistence type="predicted"/>
<protein>
    <submittedName>
        <fullName evidence="2">Alkaline shock response membrane anchor protein AmaP</fullName>
    </submittedName>
</protein>
<dbReference type="Proteomes" id="UP001057702">
    <property type="component" value="Unassembled WGS sequence"/>
</dbReference>
<evidence type="ECO:0000313" key="2">
    <source>
        <dbReference type="EMBL" id="MCQ4083389.1"/>
    </source>
</evidence>
<gene>
    <name evidence="2" type="primary">amaP</name>
    <name evidence="2" type="ORF">NGB36_22980</name>
</gene>
<keyword evidence="3" id="KW-1185">Reference proteome</keyword>
<name>A0ABT1Q0F7_9ACTN</name>
<reference evidence="2" key="1">
    <citation type="submission" date="2022-06" db="EMBL/GenBank/DDBJ databases">
        <title>Draft genome sequence of Streptomyces sp. RB6PN25 isolated from peat swamp forest in Thailand.</title>
        <authorList>
            <person name="Duangmal K."/>
            <person name="Klaysubun C."/>
        </authorList>
    </citation>
    <scope>NUCLEOTIDE SEQUENCE</scope>
    <source>
        <strain evidence="2">RB6PN25</strain>
    </source>
</reference>
<comment type="caution">
    <text evidence="2">The sequence shown here is derived from an EMBL/GenBank/DDBJ whole genome shotgun (WGS) entry which is preliminary data.</text>
</comment>
<feature type="transmembrane region" description="Helical" evidence="1">
    <location>
        <begin position="12"/>
        <end position="32"/>
    </location>
</feature>
<keyword evidence="1" id="KW-1133">Transmembrane helix</keyword>
<dbReference type="RefSeq" id="WP_255922342.1">
    <property type="nucleotide sequence ID" value="NZ_JANFNG010000021.1"/>
</dbReference>
<organism evidence="2 3">
    <name type="scientific">Streptomyces humicola</name>
    <dbReference type="NCBI Taxonomy" id="2953240"/>
    <lineage>
        <taxon>Bacteria</taxon>
        <taxon>Bacillati</taxon>
        <taxon>Actinomycetota</taxon>
        <taxon>Actinomycetes</taxon>
        <taxon>Kitasatosporales</taxon>
        <taxon>Streptomycetaceae</taxon>
        <taxon>Streptomyces</taxon>
    </lineage>
</organism>
<feature type="transmembrane region" description="Helical" evidence="1">
    <location>
        <begin position="69"/>
        <end position="90"/>
    </location>
</feature>